<keyword evidence="2" id="KW-1185">Reference proteome</keyword>
<evidence type="ECO:0000313" key="2">
    <source>
        <dbReference type="Proteomes" id="UP001172386"/>
    </source>
</evidence>
<organism evidence="1 2">
    <name type="scientific">Neophaeococcomyces mojaviensis</name>
    <dbReference type="NCBI Taxonomy" id="3383035"/>
    <lineage>
        <taxon>Eukaryota</taxon>
        <taxon>Fungi</taxon>
        <taxon>Dikarya</taxon>
        <taxon>Ascomycota</taxon>
        <taxon>Pezizomycotina</taxon>
        <taxon>Eurotiomycetes</taxon>
        <taxon>Chaetothyriomycetidae</taxon>
        <taxon>Chaetothyriales</taxon>
        <taxon>Chaetothyriales incertae sedis</taxon>
        <taxon>Neophaeococcomyces</taxon>
    </lineage>
</organism>
<comment type="caution">
    <text evidence="1">The sequence shown here is derived from an EMBL/GenBank/DDBJ whole genome shotgun (WGS) entry which is preliminary data.</text>
</comment>
<name>A0ACC3A4G3_9EURO</name>
<accession>A0ACC3A4G3</accession>
<reference evidence="1" key="1">
    <citation type="submission" date="2022-10" db="EMBL/GenBank/DDBJ databases">
        <title>Culturing micro-colonial fungi from biological soil crusts in the Mojave desert and describing Neophaeococcomyces mojavensis, and introducing the new genera and species Taxawa tesnikishii.</title>
        <authorList>
            <person name="Kurbessoian T."/>
            <person name="Stajich J.E."/>
        </authorList>
    </citation>
    <scope>NUCLEOTIDE SEQUENCE</scope>
    <source>
        <strain evidence="1">JES_112</strain>
    </source>
</reference>
<sequence>MWCCRIDRVPGAPHIAALRKETEELFYHGFENYMKYAFPEDELRPLTCKAITRDRENEHHIEVNDVLANYSLTLIDTLSTLAVLASSPSDTQRNKPLLLFQNGVKDLVEQYGDGTSGPGGWGKRARGFDLDSRVQVFETAIRGLGGLLSAHLFAVGDLPIDGYSPPQDQADIAKSWNGRNNTMADAGVRWPNGLVYDGQLLRLAYDLGSRLIPAFWTSTGIPYPRVNLRYGIPFHAKSPGNYDPTGQCDPDNKESTEITETCSAGAGSLVLEFTVLSRLTDDARFEELAKRAFWAIWNRRSEVNLIGGGIDAETGVWQHSWSGIGAGIDSFFEYAFKSYVLLSGHARMPKDWSDDIRDPTSLFAPLSDAEHSSDAFLHTWHMAHAAIKRHVYRGTNFQHPHYIQVDLSTGAPRAFWVDALSAYYPGLLVMSGEVEEATEAHLMYTALWTRFSALPERYNMASGGIEGGLHWWVGRPEHIESTWYLYRATEDPWYIYVGEMLLRDIKRRCWTRCGWAGIQNVLTGEKVDRMESFFLGETAKYLFLLFDPDHPLNKLDAPFVFSTEGHPLIIPKKQSSTRLVNKAELKVNNSTCPPKPPPRPFTLSNTAARGDVYHAGSLARLHLMPRRGQVDSVLTEYAQDHPSITIADVQSPSNWTYYPWTLPPSLIPYNITSTIMPSAPTFELSFPEMQSPNSPSPPLQRVKNGILIKSLGNLRLSMVQDVPVFVGEDLITAYRIHGINNVALGKDEKVFLARSTGYGSLNPADPFFTRIRDMTMLDIIVDPGHTTSREATAVANASIGNGIQIGLPDFDAMTEGAMKAAWNSILEQISDLVKETQGLLLPVGQAQSDTSGENTGRLSIPAITPTGPGAAPLPDWPEVSALGPAATNGNSHIVADPMRWTKIYAAGALCDEKLPLGVIKSHQVIVIKRGGCSFTKKLSNIPVFKPNRHAFQLVIVVDYESVDQAVPLNSAFNAGSNMAEFMMRPLLDEPQTTSSGLPRQNLLPMVMLGGGEGTYEMLRDAKSIGIKRRDLLNKQPVTQSNLARIRPLYIFLTLLLFLIISYLTVAPFRSFTRLASIVNQIRPFGPSSTYSSSRPLMTSSMAPHKFRQPPQPPPLFVGTPESVLKDTKQMLDKSKKITDEIVARISEKDAAFKTVMLPMALDENEQTLSAHILGFYQSVSTNVELRDASTEAEKMMNEFGIEASMREDVYKLVDAVLKREESLDAESQRLLEKDHKSYIRNGLNLPAGPKRDRFKEIKLRLSQLSIEFNKNLNEEKGGIWFTKKELDGVPDDVVDLLKKEDDKYFLTFKYPDLFPTLKYATNVETRQKVFVANENKVNQNVPLFQEAILLRDEMARLLGYPTYAEFVIEDKMMKSAKKVDDFLGGLRNRLADGGLDEIKTLKALKKKDVESRGEKFDDHYFLWDHRFYDRMMQEQDYQLDQNLISEWFPLQSTIEGMLKIFEELFGLVFIEVTGKDRDSISPTGKGEDIVWHEETQVFSVWDDEGEGGGFVGYLYLDLFPRQGKYGHAANFNLQPGFITENGTRRYPATALVCNFSKPTAKKPSLLKHDEVVTLFHELGHGIHDLVSRTTYSRFHGTSTVRDFVEAPSQMLENWCWTPSQLKSLSKHYSTLSNDYYTAWKESSKSSSDKPSETLPDDLIDKLLKTKNLNGALFNLRQLHFGIFDMTIHEPKDHEAIEKLDISELYNSLRKDISKLEGPETLGEGDGWGNGQATFGHLMGGYQAGYYGYLSSQVYSTDMFYTVFKKDPMNHKEGRRYRHTLLEKGGSQDEMKSLVEFLGREPKSDAFYEELGLGKKEVIGGGAGAV</sequence>
<evidence type="ECO:0000313" key="1">
    <source>
        <dbReference type="EMBL" id="KAJ9655056.1"/>
    </source>
</evidence>
<dbReference type="EMBL" id="JAPDRQ010000105">
    <property type="protein sequence ID" value="KAJ9655056.1"/>
    <property type="molecule type" value="Genomic_DNA"/>
</dbReference>
<gene>
    <name evidence="1" type="ORF">H2198_005997</name>
</gene>
<protein>
    <submittedName>
        <fullName evidence="1">Uncharacterized protein</fullName>
    </submittedName>
</protein>
<proteinExistence type="predicted"/>
<dbReference type="Proteomes" id="UP001172386">
    <property type="component" value="Unassembled WGS sequence"/>
</dbReference>